<feature type="transmembrane region" description="Helical" evidence="2">
    <location>
        <begin position="186"/>
        <end position="205"/>
    </location>
</feature>
<organism evidence="3 4">
    <name type="scientific">Entomortierella chlamydospora</name>
    <dbReference type="NCBI Taxonomy" id="101097"/>
    <lineage>
        <taxon>Eukaryota</taxon>
        <taxon>Fungi</taxon>
        <taxon>Fungi incertae sedis</taxon>
        <taxon>Mucoromycota</taxon>
        <taxon>Mortierellomycotina</taxon>
        <taxon>Mortierellomycetes</taxon>
        <taxon>Mortierellales</taxon>
        <taxon>Mortierellaceae</taxon>
        <taxon>Entomortierella</taxon>
    </lineage>
</organism>
<accession>A0A9P6T326</accession>
<protein>
    <submittedName>
        <fullName evidence="3">Uncharacterized protein</fullName>
    </submittedName>
</protein>
<evidence type="ECO:0000313" key="3">
    <source>
        <dbReference type="EMBL" id="KAG0021324.1"/>
    </source>
</evidence>
<keyword evidence="4" id="KW-1185">Reference proteome</keyword>
<keyword evidence="2" id="KW-0812">Transmembrane</keyword>
<feature type="region of interest" description="Disordered" evidence="1">
    <location>
        <begin position="1"/>
        <end position="36"/>
    </location>
</feature>
<feature type="transmembrane region" description="Helical" evidence="2">
    <location>
        <begin position="235"/>
        <end position="257"/>
    </location>
</feature>
<keyword evidence="2" id="KW-0472">Membrane</keyword>
<feature type="compositionally biased region" description="Basic residues" evidence="1">
    <location>
        <begin position="361"/>
        <end position="374"/>
    </location>
</feature>
<feature type="region of interest" description="Disordered" evidence="1">
    <location>
        <begin position="345"/>
        <end position="475"/>
    </location>
</feature>
<dbReference type="OrthoDB" id="2413300at2759"/>
<feature type="compositionally biased region" description="Low complexity" evidence="1">
    <location>
        <begin position="375"/>
        <end position="387"/>
    </location>
</feature>
<gene>
    <name evidence="3" type="ORF">BGZ80_002647</name>
</gene>
<feature type="compositionally biased region" description="Pro residues" evidence="1">
    <location>
        <begin position="399"/>
        <end position="408"/>
    </location>
</feature>
<feature type="transmembrane region" description="Helical" evidence="2">
    <location>
        <begin position="107"/>
        <end position="129"/>
    </location>
</feature>
<feature type="compositionally biased region" description="Polar residues" evidence="1">
    <location>
        <begin position="1"/>
        <end position="22"/>
    </location>
</feature>
<evidence type="ECO:0000313" key="4">
    <source>
        <dbReference type="Proteomes" id="UP000703661"/>
    </source>
</evidence>
<feature type="compositionally biased region" description="Polar residues" evidence="1">
    <location>
        <begin position="414"/>
        <end position="431"/>
    </location>
</feature>
<feature type="compositionally biased region" description="Polar residues" evidence="1">
    <location>
        <begin position="50"/>
        <end position="62"/>
    </location>
</feature>
<reference evidence="3" key="1">
    <citation type="journal article" date="2020" name="Fungal Divers.">
        <title>Resolving the Mortierellaceae phylogeny through synthesis of multi-gene phylogenetics and phylogenomics.</title>
        <authorList>
            <person name="Vandepol N."/>
            <person name="Liber J."/>
            <person name="Desiro A."/>
            <person name="Na H."/>
            <person name="Kennedy M."/>
            <person name="Barry K."/>
            <person name="Grigoriev I.V."/>
            <person name="Miller A.N."/>
            <person name="O'Donnell K."/>
            <person name="Stajich J.E."/>
            <person name="Bonito G."/>
        </authorList>
    </citation>
    <scope>NUCLEOTIDE SEQUENCE</scope>
    <source>
        <strain evidence="3">NRRL 2769</strain>
    </source>
</reference>
<sequence>MSSYSAYQSHRNQFTGSKSQSRVPIPPTPSSPAYSDRTLFTVDYSNTTDNYKNTMGSPTSTLHGGHTPDRGGSPTMGASNTSFTEPTKWKRFRIKVMKMATVERLQLLWGLLALFGSMSWMALMPAYAFRNKVEKQFHPSSYTFFLIATVTTSLSAIWQSLCPFLVRQSQRSLLPRIINHPATQTATIVISVILTIFNFFSWIILAADKEYGAETNCKVGTLAKEAGYTAQCRGINVAIVLDVIVFILWIPISLVIVCGTIDRGLWWWGEDDGWAQGEAITRGANMMSEEEFDMKIGLGGVQQVKRRQTVHPDNLEPEMVMIQQPKPAFVTPIASQFRSSDILAQENGDDEDFTNFTPSSYRRHHQQRQQRRLNRQPSNNSLSSRLSGFFGTGWGTGQMPPPEEPMPEMPAQYRQESANASRNNIQVNNGEQKPKSSRKKEEPKREVEPESEPDGLQHGAEYTSQWHSRRYDDWS</sequence>
<evidence type="ECO:0000256" key="2">
    <source>
        <dbReference type="SAM" id="Phobius"/>
    </source>
</evidence>
<dbReference type="Proteomes" id="UP000703661">
    <property type="component" value="Unassembled WGS sequence"/>
</dbReference>
<feature type="transmembrane region" description="Helical" evidence="2">
    <location>
        <begin position="141"/>
        <end position="166"/>
    </location>
</feature>
<evidence type="ECO:0000256" key="1">
    <source>
        <dbReference type="SAM" id="MobiDB-lite"/>
    </source>
</evidence>
<feature type="region of interest" description="Disordered" evidence="1">
    <location>
        <begin position="50"/>
        <end position="83"/>
    </location>
</feature>
<comment type="caution">
    <text evidence="3">The sequence shown here is derived from an EMBL/GenBank/DDBJ whole genome shotgun (WGS) entry which is preliminary data.</text>
</comment>
<dbReference type="AlphaFoldDB" id="A0A9P6T326"/>
<dbReference type="EMBL" id="JAAAID010000166">
    <property type="protein sequence ID" value="KAG0021324.1"/>
    <property type="molecule type" value="Genomic_DNA"/>
</dbReference>
<proteinExistence type="predicted"/>
<keyword evidence="2" id="KW-1133">Transmembrane helix</keyword>
<name>A0A9P6T326_9FUNG</name>
<feature type="compositionally biased region" description="Basic and acidic residues" evidence="1">
    <location>
        <begin position="439"/>
        <end position="448"/>
    </location>
</feature>